<proteinExistence type="predicted"/>
<protein>
    <recommendedName>
        <fullName evidence="2">Beta-barrel porin 2</fullName>
    </recommendedName>
</protein>
<dbReference type="KEGG" id="eaj:Q3M24_08580"/>
<reference evidence="1" key="1">
    <citation type="journal article" date="2024" name="Syst. Appl. Microbiol.">
        <title>First single-strain enrichments of Electrothrix cable bacteria, description of E. aestuarii sp. nov. and E. rattekaaiensis sp. nov., and proposal of a cable bacteria taxonomy following the rules of the SeqCode.</title>
        <authorList>
            <person name="Plum-Jensen L.E."/>
            <person name="Schramm A."/>
            <person name="Marshall I.P.G."/>
        </authorList>
    </citation>
    <scope>NUCLEOTIDE SEQUENCE</scope>
    <source>
        <strain evidence="1">Rat1</strain>
    </source>
</reference>
<dbReference type="AlphaFoldDB" id="A0AAU8LYZ2"/>
<sequence>MEDNMNRTVLKYLKQEGPSERKQIIAAVIGTLVCCGLVTPESALAMQTANTEATLGVTLSAEQDDNIYLSSDTTGDVKEDDLIFHIIPELDMTRFFGDHNLNANLNGDFRKGADIIDGEMNLEAGIGVDFNFSGGLMIGLSDSYINEEFDQQLYTELGVSDHQANTYGAKAAYSFGWRTSIEAAYSHMWEEYDDQPVKSVYDTDTVTGRLIVPVSTRWKSYIDAKVETIESDEVPIRNDDSVEGVLGLRWDGPNRFSCWIEGGASEHDYEHNAEVDYSEAVGEAGVEVALTEWSFLQASIGQNSYGELKYDGIFRHNFQDKFEMTLGVSQDTVRSYVIDSDEQIYDTTLFKLELNSTFWERIEAGLMASYQTQDKKDDSIETIIGKATLDYPIQDWIKTGAHYQYATRTADNAQEEYDDNRIGLFVTVSL</sequence>
<dbReference type="SUPFAM" id="SSF56935">
    <property type="entry name" value="Porins"/>
    <property type="match status" value="1"/>
</dbReference>
<reference evidence="1" key="2">
    <citation type="submission" date="2024-06" db="EMBL/GenBank/DDBJ databases">
        <authorList>
            <person name="Plum-Jensen L.E."/>
            <person name="Schramm A."/>
            <person name="Marshall I.P.G."/>
        </authorList>
    </citation>
    <scope>NUCLEOTIDE SEQUENCE</scope>
    <source>
        <strain evidence="1">Rat1</strain>
    </source>
</reference>
<accession>A0AAU8LYZ2</accession>
<evidence type="ECO:0000313" key="1">
    <source>
        <dbReference type="EMBL" id="XCN74785.1"/>
    </source>
</evidence>
<evidence type="ECO:0008006" key="2">
    <source>
        <dbReference type="Google" id="ProtNLM"/>
    </source>
</evidence>
<name>A0AAU8LYZ2_9BACT</name>
<dbReference type="EMBL" id="CP159373">
    <property type="protein sequence ID" value="XCN74785.1"/>
    <property type="molecule type" value="Genomic_DNA"/>
</dbReference>
<organism evidence="1">
    <name type="scientific">Candidatus Electrothrix aestuarii</name>
    <dbReference type="NCBI Taxonomy" id="3062594"/>
    <lineage>
        <taxon>Bacteria</taxon>
        <taxon>Pseudomonadati</taxon>
        <taxon>Thermodesulfobacteriota</taxon>
        <taxon>Desulfobulbia</taxon>
        <taxon>Desulfobulbales</taxon>
        <taxon>Desulfobulbaceae</taxon>
        <taxon>Candidatus Electrothrix</taxon>
    </lineage>
</organism>
<gene>
    <name evidence="1" type="ORF">Q3M24_08580</name>
</gene>